<dbReference type="RefSeq" id="WP_149112318.1">
    <property type="nucleotide sequence ID" value="NZ_CP042425.1"/>
</dbReference>
<feature type="chain" id="PRO_5022814990" evidence="1">
    <location>
        <begin position="23"/>
        <end position="342"/>
    </location>
</feature>
<evidence type="ECO:0000256" key="1">
    <source>
        <dbReference type="SAM" id="SignalP"/>
    </source>
</evidence>
<protein>
    <submittedName>
        <fullName evidence="2">Alpha/beta hydrolase</fullName>
    </submittedName>
</protein>
<organism evidence="2 3">
    <name type="scientific">Limnoglobus roseus</name>
    <dbReference type="NCBI Taxonomy" id="2598579"/>
    <lineage>
        <taxon>Bacteria</taxon>
        <taxon>Pseudomonadati</taxon>
        <taxon>Planctomycetota</taxon>
        <taxon>Planctomycetia</taxon>
        <taxon>Gemmatales</taxon>
        <taxon>Gemmataceae</taxon>
        <taxon>Limnoglobus</taxon>
    </lineage>
</organism>
<dbReference type="EMBL" id="CP042425">
    <property type="protein sequence ID" value="QEL17748.1"/>
    <property type="molecule type" value="Genomic_DNA"/>
</dbReference>
<keyword evidence="3" id="KW-1185">Reference proteome</keyword>
<evidence type="ECO:0000313" key="2">
    <source>
        <dbReference type="EMBL" id="QEL17748.1"/>
    </source>
</evidence>
<dbReference type="OrthoDB" id="268681at2"/>
<dbReference type="AlphaFoldDB" id="A0A5C1ALG9"/>
<sequence>MRTNTFSAAVLVLLTVGANASAADARRVAIRTADGVELVGRYQPGPLGNKSPGVLILDGIGDGRRPKTCDAVAAALHKQGCATLCFDFRGHGASTVVTEDFWDDPTNRRLVRGYTGKTVPEEVDWQDFRPGYRRALVNDVAAARAFLDRRNDTGECNSGQLFVVGFGEGASVGALWAATEWSRHRVTGGLVTRLAPTPEGRDVRGCVWVEPATALDRRPVPLLDCLKRATAKGGTYVGLIRADQDEAQEKLADQLQALNRKETTFRGVALPTKNLLDDAALPARVAAMIDKMRDVNDPPPWDDRDFSDKRYAWALPGGGTILAKEEDAQNLRPIPLDRLVGR</sequence>
<keyword evidence="2" id="KW-0378">Hydrolase</keyword>
<accession>A0A5C1ALG9</accession>
<dbReference type="Gene3D" id="3.40.50.1820">
    <property type="entry name" value="alpha/beta hydrolase"/>
    <property type="match status" value="1"/>
</dbReference>
<name>A0A5C1ALG9_9BACT</name>
<dbReference type="GO" id="GO:0016787">
    <property type="term" value="F:hydrolase activity"/>
    <property type="evidence" value="ECO:0007669"/>
    <property type="project" value="UniProtKB-KW"/>
</dbReference>
<dbReference type="Proteomes" id="UP000324974">
    <property type="component" value="Chromosome"/>
</dbReference>
<dbReference type="InterPro" id="IPR029058">
    <property type="entry name" value="AB_hydrolase_fold"/>
</dbReference>
<keyword evidence="1" id="KW-0732">Signal</keyword>
<feature type="signal peptide" evidence="1">
    <location>
        <begin position="1"/>
        <end position="22"/>
    </location>
</feature>
<evidence type="ECO:0000313" key="3">
    <source>
        <dbReference type="Proteomes" id="UP000324974"/>
    </source>
</evidence>
<dbReference type="SUPFAM" id="SSF53474">
    <property type="entry name" value="alpha/beta-Hydrolases"/>
    <property type="match status" value="1"/>
</dbReference>
<proteinExistence type="predicted"/>
<reference evidence="3" key="1">
    <citation type="submission" date="2019-08" db="EMBL/GenBank/DDBJ databases">
        <title>Limnoglobus roseus gen. nov., sp. nov., a novel freshwater planctomycete with a giant genome from the family Gemmataceae.</title>
        <authorList>
            <person name="Kulichevskaya I.S."/>
            <person name="Naumoff D.G."/>
            <person name="Miroshnikov K."/>
            <person name="Ivanova A."/>
            <person name="Philippov D.A."/>
            <person name="Hakobyan A."/>
            <person name="Rijpstra I.C."/>
            <person name="Sinninghe Damste J.S."/>
            <person name="Liesack W."/>
            <person name="Dedysh S.N."/>
        </authorList>
    </citation>
    <scope>NUCLEOTIDE SEQUENCE [LARGE SCALE GENOMIC DNA]</scope>
    <source>
        <strain evidence="3">PX52</strain>
    </source>
</reference>
<gene>
    <name evidence="2" type="ORF">PX52LOC_04752</name>
</gene>
<dbReference type="KEGG" id="lrs:PX52LOC_04752"/>